<gene>
    <name evidence="1" type="ORF">C7460_101167</name>
</gene>
<proteinExistence type="predicted"/>
<sequence>MTGKNRTLFVVFVVLLVVNVLFALLGGRTSGVSFDETKFTVADTAGIARVVIGESLELSSANGQWTVNEKYPMDPGLNKLLLTIFQRVRVKKPVDVPVQEPQTVALSGSQPMTFQVWGNATKTKTYFSLQGEEEAYEVHIPGYNEYLGGLFELTANQWRDRLLLNASWRTIQQLELDYAAAKDLKIVFDKDFFQVDGIAPIDSNAVVDYLNQFQFFQGNEWVSSMPAYDSLSRQPPLATLSVETLSEELPVILDIYPALPGDRYQLVKTYDEGLILIDRKKVAKVLQKPEDFSFSE</sequence>
<evidence type="ECO:0000313" key="2">
    <source>
        <dbReference type="Proteomes" id="UP000256779"/>
    </source>
</evidence>
<reference evidence="1 2" key="1">
    <citation type="submission" date="2018-07" db="EMBL/GenBank/DDBJ databases">
        <title>Genomic Encyclopedia of Type Strains, Phase IV (KMG-IV): sequencing the most valuable type-strain genomes for metagenomic binning, comparative biology and taxonomic classification.</title>
        <authorList>
            <person name="Goeker M."/>
        </authorList>
    </citation>
    <scope>NUCLEOTIDE SEQUENCE [LARGE SCALE GENOMIC DNA]</scope>
    <source>
        <strain evidence="1 2">DSM 4134</strain>
    </source>
</reference>
<name>A0A3D9LG47_MARFU</name>
<dbReference type="AlphaFoldDB" id="A0A3D9LG47"/>
<dbReference type="Proteomes" id="UP000256779">
    <property type="component" value="Unassembled WGS sequence"/>
</dbReference>
<evidence type="ECO:0000313" key="1">
    <source>
        <dbReference type="EMBL" id="REE05650.1"/>
    </source>
</evidence>
<protein>
    <recommendedName>
        <fullName evidence="3">DUF4340 domain-containing protein</fullName>
    </recommendedName>
</protein>
<dbReference type="RefSeq" id="WP_115866161.1">
    <property type="nucleotide sequence ID" value="NZ_QREG01000001.1"/>
</dbReference>
<dbReference type="EMBL" id="QREG01000001">
    <property type="protein sequence ID" value="REE05650.1"/>
    <property type="molecule type" value="Genomic_DNA"/>
</dbReference>
<evidence type="ECO:0008006" key="3">
    <source>
        <dbReference type="Google" id="ProtNLM"/>
    </source>
</evidence>
<accession>A0A3D9LG47</accession>
<dbReference type="OrthoDB" id="976966at2"/>
<organism evidence="1 2">
    <name type="scientific">Marinoscillum furvescens DSM 4134</name>
    <dbReference type="NCBI Taxonomy" id="1122208"/>
    <lineage>
        <taxon>Bacteria</taxon>
        <taxon>Pseudomonadati</taxon>
        <taxon>Bacteroidota</taxon>
        <taxon>Cytophagia</taxon>
        <taxon>Cytophagales</taxon>
        <taxon>Reichenbachiellaceae</taxon>
        <taxon>Marinoscillum</taxon>
    </lineage>
</organism>
<keyword evidence="2" id="KW-1185">Reference proteome</keyword>
<comment type="caution">
    <text evidence="1">The sequence shown here is derived from an EMBL/GenBank/DDBJ whole genome shotgun (WGS) entry which is preliminary data.</text>
</comment>